<sequence length="242" mass="27295">MEQCNKKVEEGCTAIGLAFAWHGNADICLDERIPVLVTSTEIDDGIDDEDAICSCFEDDKNDEAVQPPEAKKLKSSDTADIEEVKNKSSRDVLFRLNVIDQIIAGTITNAFAQVNRSKCLSGTFIPTFGCCYDYFIIVMYDPDNDVLLQSNLIKLWGCYGQLDISAVVLVWMYLNFTQFIRPDLAKKYSFNQSRFHGCVKDFLKHYKEASCNKSLGPSDVNYYGDVVVPHMFEVMELVNNTT</sequence>
<gene>
    <name evidence="1" type="ORF">FSP39_006689</name>
</gene>
<evidence type="ECO:0000313" key="1">
    <source>
        <dbReference type="EMBL" id="KAK3099594.1"/>
    </source>
</evidence>
<protein>
    <submittedName>
        <fullName evidence="1">Uncharacterized protein</fullName>
    </submittedName>
</protein>
<accession>A0AA88YHP9</accession>
<organism evidence="1 2">
    <name type="scientific">Pinctada imbricata</name>
    <name type="common">Atlantic pearl-oyster</name>
    <name type="synonym">Pinctada martensii</name>
    <dbReference type="NCBI Taxonomy" id="66713"/>
    <lineage>
        <taxon>Eukaryota</taxon>
        <taxon>Metazoa</taxon>
        <taxon>Spiralia</taxon>
        <taxon>Lophotrochozoa</taxon>
        <taxon>Mollusca</taxon>
        <taxon>Bivalvia</taxon>
        <taxon>Autobranchia</taxon>
        <taxon>Pteriomorphia</taxon>
        <taxon>Pterioida</taxon>
        <taxon>Pterioidea</taxon>
        <taxon>Pteriidae</taxon>
        <taxon>Pinctada</taxon>
    </lineage>
</organism>
<keyword evidence="2" id="KW-1185">Reference proteome</keyword>
<comment type="caution">
    <text evidence="1">The sequence shown here is derived from an EMBL/GenBank/DDBJ whole genome shotgun (WGS) entry which is preliminary data.</text>
</comment>
<reference evidence="1" key="1">
    <citation type="submission" date="2019-08" db="EMBL/GenBank/DDBJ databases">
        <title>The improved chromosome-level genome for the pearl oyster Pinctada fucata martensii using PacBio sequencing and Hi-C.</title>
        <authorList>
            <person name="Zheng Z."/>
        </authorList>
    </citation>
    <scope>NUCLEOTIDE SEQUENCE</scope>
    <source>
        <strain evidence="1">ZZ-2019</strain>
        <tissue evidence="1">Adductor muscle</tissue>
    </source>
</reference>
<dbReference type="EMBL" id="VSWD01000006">
    <property type="protein sequence ID" value="KAK3099594.1"/>
    <property type="molecule type" value="Genomic_DNA"/>
</dbReference>
<dbReference type="AlphaFoldDB" id="A0AA88YHP9"/>
<evidence type="ECO:0000313" key="2">
    <source>
        <dbReference type="Proteomes" id="UP001186944"/>
    </source>
</evidence>
<name>A0AA88YHP9_PINIB</name>
<dbReference type="Proteomes" id="UP001186944">
    <property type="component" value="Unassembled WGS sequence"/>
</dbReference>
<proteinExistence type="predicted"/>